<dbReference type="InterPro" id="IPR036396">
    <property type="entry name" value="Cyt_P450_sf"/>
</dbReference>
<evidence type="ECO:0000256" key="3">
    <source>
        <dbReference type="ARBA" id="ARBA00022723"/>
    </source>
</evidence>
<dbReference type="Pfam" id="PF00067">
    <property type="entry name" value="p450"/>
    <property type="match status" value="1"/>
</dbReference>
<gene>
    <name evidence="7" type="ORF">EFA69_15360</name>
</gene>
<dbReference type="Gene3D" id="1.10.630.10">
    <property type="entry name" value="Cytochrome P450"/>
    <property type="match status" value="1"/>
</dbReference>
<evidence type="ECO:0000256" key="1">
    <source>
        <dbReference type="ARBA" id="ARBA00010617"/>
    </source>
</evidence>
<dbReference type="GO" id="GO:0016705">
    <property type="term" value="F:oxidoreductase activity, acting on paired donors, with incorporation or reduction of molecular oxygen"/>
    <property type="evidence" value="ECO:0007669"/>
    <property type="project" value="InterPro"/>
</dbReference>
<keyword evidence="5 6" id="KW-0408">Iron</keyword>
<dbReference type="PANTHER" id="PTHR24302">
    <property type="entry name" value="CYTOCHROME P450 FAMILY 3"/>
    <property type="match status" value="1"/>
</dbReference>
<dbReference type="OrthoDB" id="9764248at2"/>
<protein>
    <submittedName>
        <fullName evidence="7">Cytochrome P450</fullName>
    </submittedName>
</protein>
<evidence type="ECO:0000313" key="8">
    <source>
        <dbReference type="Proteomes" id="UP000271010"/>
    </source>
</evidence>
<sequence>MSTIPEEKTLDNSLQLLREGFPFLHSRFQRFQSDIFKTRLMMQNVICLHGEEATKLFYDPEKFMRLGAIPKRIQKTLMGENGIQTLDGEEHRKRKAMFMSLMTRPQVTKVANLAADYWWSAIGKWEKMDQVKLFDEVQDLLCRVACQWSGVPLPEKDVRKRAQDFGDMVDGFGGVGPRHWKGKKARRRGEKWIMEFVEDVRAGKIYVAEDTPARTILFYRDTNGKLLDTYIAAVELMNILRPIVAIATYITFGALAMHTYPECRQKLQANEDNYAELFVQEVRRFYPFGPFLGNRVRQDFEWRGHHFKKGTLVFLDMYGALHDPKIWEHPDDFRPERFRTWDESPYNFIPQGGGDHYTGHRCAGERITIEVMKVAAIFMTHFMDYQLPPQDLSFSLVRMPTLPKSGFVMRNVRRIQIPVSTALSASPAATAYAYTGGGKCPFHHS</sequence>
<reference evidence="7 8" key="1">
    <citation type="submission" date="2018-11" db="EMBL/GenBank/DDBJ databases">
        <title>Rufibacter latericius sp. nov., isolated from water in Baiyang Lake.</title>
        <authorList>
            <person name="Yang Y."/>
        </authorList>
    </citation>
    <scope>NUCLEOTIDE SEQUENCE [LARGE SCALE GENOMIC DNA]</scope>
    <source>
        <strain evidence="7 8">MCC P1</strain>
    </source>
</reference>
<dbReference type="InterPro" id="IPR050705">
    <property type="entry name" value="Cytochrome_P450_3A"/>
</dbReference>
<feature type="binding site" description="axial binding residue" evidence="6">
    <location>
        <position position="362"/>
    </location>
    <ligand>
        <name>heme</name>
        <dbReference type="ChEBI" id="CHEBI:30413"/>
    </ligand>
    <ligandPart>
        <name>Fe</name>
        <dbReference type="ChEBI" id="CHEBI:18248"/>
    </ligandPart>
</feature>
<dbReference type="AlphaFoldDB" id="A0A3M9MPP8"/>
<dbReference type="InterPro" id="IPR001128">
    <property type="entry name" value="Cyt_P450"/>
</dbReference>
<dbReference type="InterPro" id="IPR002401">
    <property type="entry name" value="Cyt_P450_E_grp-I"/>
</dbReference>
<proteinExistence type="inferred from homology"/>
<dbReference type="GO" id="GO:0005506">
    <property type="term" value="F:iron ion binding"/>
    <property type="evidence" value="ECO:0007669"/>
    <property type="project" value="InterPro"/>
</dbReference>
<comment type="caution">
    <text evidence="7">The sequence shown here is derived from an EMBL/GenBank/DDBJ whole genome shotgun (WGS) entry which is preliminary data.</text>
</comment>
<accession>A0A3M9MPP8</accession>
<evidence type="ECO:0000256" key="5">
    <source>
        <dbReference type="ARBA" id="ARBA00023004"/>
    </source>
</evidence>
<dbReference type="RefSeq" id="WP_123133969.1">
    <property type="nucleotide sequence ID" value="NZ_RJJE01000017.1"/>
</dbReference>
<keyword evidence="4" id="KW-0560">Oxidoreductase</keyword>
<keyword evidence="2 6" id="KW-0349">Heme</keyword>
<dbReference type="PANTHER" id="PTHR24302:SF15">
    <property type="entry name" value="FATTY-ACID PEROXYGENASE"/>
    <property type="match status" value="1"/>
</dbReference>
<organism evidence="7 8">
    <name type="scientific">Rufibacter immobilis</name>
    <dbReference type="NCBI Taxonomy" id="1348778"/>
    <lineage>
        <taxon>Bacteria</taxon>
        <taxon>Pseudomonadati</taxon>
        <taxon>Bacteroidota</taxon>
        <taxon>Cytophagia</taxon>
        <taxon>Cytophagales</taxon>
        <taxon>Hymenobacteraceae</taxon>
        <taxon>Rufibacter</taxon>
    </lineage>
</organism>
<evidence type="ECO:0000256" key="2">
    <source>
        <dbReference type="ARBA" id="ARBA00022617"/>
    </source>
</evidence>
<comment type="similarity">
    <text evidence="1">Belongs to the cytochrome P450 family.</text>
</comment>
<evidence type="ECO:0000256" key="6">
    <source>
        <dbReference type="PIRSR" id="PIRSR602401-1"/>
    </source>
</evidence>
<keyword evidence="8" id="KW-1185">Reference proteome</keyword>
<dbReference type="CDD" id="cd11067">
    <property type="entry name" value="CYP152"/>
    <property type="match status" value="1"/>
</dbReference>
<dbReference type="EMBL" id="RJJE01000017">
    <property type="protein sequence ID" value="RNI27502.1"/>
    <property type="molecule type" value="Genomic_DNA"/>
</dbReference>
<dbReference type="Proteomes" id="UP000271010">
    <property type="component" value="Unassembled WGS sequence"/>
</dbReference>
<dbReference type="GO" id="GO:0004497">
    <property type="term" value="F:monooxygenase activity"/>
    <property type="evidence" value="ECO:0007669"/>
    <property type="project" value="InterPro"/>
</dbReference>
<name>A0A3M9MPP8_9BACT</name>
<keyword evidence="3 6" id="KW-0479">Metal-binding</keyword>
<evidence type="ECO:0000256" key="4">
    <source>
        <dbReference type="ARBA" id="ARBA00023002"/>
    </source>
</evidence>
<dbReference type="SUPFAM" id="SSF48264">
    <property type="entry name" value="Cytochrome P450"/>
    <property type="match status" value="1"/>
</dbReference>
<dbReference type="PRINTS" id="PR00463">
    <property type="entry name" value="EP450I"/>
</dbReference>
<dbReference type="GO" id="GO:0020037">
    <property type="term" value="F:heme binding"/>
    <property type="evidence" value="ECO:0007669"/>
    <property type="project" value="InterPro"/>
</dbReference>
<evidence type="ECO:0000313" key="7">
    <source>
        <dbReference type="EMBL" id="RNI27502.1"/>
    </source>
</evidence>
<comment type="cofactor">
    <cofactor evidence="6">
        <name>heme</name>
        <dbReference type="ChEBI" id="CHEBI:30413"/>
    </cofactor>
</comment>